<evidence type="ECO:0000313" key="2">
    <source>
        <dbReference type="EMBL" id="MEQ6353843.1"/>
    </source>
</evidence>
<keyword evidence="3" id="KW-1185">Reference proteome</keyword>
<feature type="chain" id="PRO_5047104174" description="Peptidylprolyl isomerase" evidence="1">
    <location>
        <begin position="20"/>
        <end position="126"/>
    </location>
</feature>
<keyword evidence="1" id="KW-0732">Signal</keyword>
<dbReference type="PROSITE" id="PS51257">
    <property type="entry name" value="PROKAR_LIPOPROTEIN"/>
    <property type="match status" value="1"/>
</dbReference>
<gene>
    <name evidence="2" type="ORF">ABNX05_04385</name>
</gene>
<sequence>MRKIVIVLLCSIISLSACNSTLAITEVKSVSKELQEILNILGMEDYVQMINDGEKRSYFVINTKGTVMVSVKSKDDTIVINIDEEENQNDEGITQHIFKLTKDANYEYIDLYKNGEQIPFDTVGAF</sequence>
<dbReference type="Proteomes" id="UP001478862">
    <property type="component" value="Unassembled WGS sequence"/>
</dbReference>
<evidence type="ECO:0000313" key="3">
    <source>
        <dbReference type="Proteomes" id="UP001478862"/>
    </source>
</evidence>
<proteinExistence type="predicted"/>
<evidence type="ECO:0008006" key="4">
    <source>
        <dbReference type="Google" id="ProtNLM"/>
    </source>
</evidence>
<dbReference type="EMBL" id="JBEGDG010000002">
    <property type="protein sequence ID" value="MEQ6353843.1"/>
    <property type="molecule type" value="Genomic_DNA"/>
</dbReference>
<dbReference type="RefSeq" id="WP_349658603.1">
    <property type="nucleotide sequence ID" value="NZ_JBEGDG010000002.1"/>
</dbReference>
<name>A0ABV1MMU7_9BACI</name>
<accession>A0ABV1MMU7</accession>
<evidence type="ECO:0000256" key="1">
    <source>
        <dbReference type="SAM" id="SignalP"/>
    </source>
</evidence>
<comment type="caution">
    <text evidence="2">The sequence shown here is derived from an EMBL/GenBank/DDBJ whole genome shotgun (WGS) entry which is preliminary data.</text>
</comment>
<protein>
    <recommendedName>
        <fullName evidence="4">Peptidylprolyl isomerase</fullName>
    </recommendedName>
</protein>
<feature type="signal peptide" evidence="1">
    <location>
        <begin position="1"/>
        <end position="19"/>
    </location>
</feature>
<organism evidence="2 3">
    <name type="scientific">Lysinibacillus zambalensis</name>
    <dbReference type="NCBI Taxonomy" id="3160866"/>
    <lineage>
        <taxon>Bacteria</taxon>
        <taxon>Bacillati</taxon>
        <taxon>Bacillota</taxon>
        <taxon>Bacilli</taxon>
        <taxon>Bacillales</taxon>
        <taxon>Bacillaceae</taxon>
        <taxon>Lysinibacillus</taxon>
    </lineage>
</organism>
<reference evidence="2 3" key="1">
    <citation type="submission" date="2024-06" db="EMBL/GenBank/DDBJ databases">
        <title>Lysinibacillus zambalefons sp. nov., a Novel Firmicute Isolated from the Poon Bato Zambales Hyperalkaline Spring.</title>
        <authorList>
            <person name="Aja J.A."/>
            <person name="Lazaro J.E.H."/>
            <person name="Llorin L.D."/>
            <person name="Lim K.R."/>
            <person name="Teodosio J."/>
            <person name="Dalisay D.S."/>
        </authorList>
    </citation>
    <scope>NUCLEOTIDE SEQUENCE [LARGE SCALE GENOMIC DNA]</scope>
    <source>
        <strain evidence="2 3">M3</strain>
    </source>
</reference>